<evidence type="ECO:0000313" key="2">
    <source>
        <dbReference type="Proteomes" id="UP000616779"/>
    </source>
</evidence>
<proteinExistence type="predicted"/>
<gene>
    <name evidence="1" type="ORF">GC098_25440</name>
</gene>
<name>A0ABX1Y3V4_9BACL</name>
<dbReference type="EMBL" id="WHOA01000180">
    <property type="protein sequence ID" value="NOU74690.1"/>
    <property type="molecule type" value="Genomic_DNA"/>
</dbReference>
<comment type="caution">
    <text evidence="1">The sequence shown here is derived from an EMBL/GenBank/DDBJ whole genome shotgun (WGS) entry which is preliminary data.</text>
</comment>
<organism evidence="1 2">
    <name type="scientific">Paenibacillus phytorum</name>
    <dbReference type="NCBI Taxonomy" id="2654977"/>
    <lineage>
        <taxon>Bacteria</taxon>
        <taxon>Bacillati</taxon>
        <taxon>Bacillota</taxon>
        <taxon>Bacilli</taxon>
        <taxon>Bacillales</taxon>
        <taxon>Paenibacillaceae</taxon>
        <taxon>Paenibacillus</taxon>
    </lineage>
</organism>
<dbReference type="Proteomes" id="UP000616779">
    <property type="component" value="Unassembled WGS sequence"/>
</dbReference>
<accession>A0ABX1Y3V4</accession>
<keyword evidence="2" id="KW-1185">Reference proteome</keyword>
<reference evidence="1 2" key="1">
    <citation type="submission" date="2019-10" db="EMBL/GenBank/DDBJ databases">
        <title>Description of Paenibacillus terrestris sp. nov.</title>
        <authorList>
            <person name="Carlier A."/>
            <person name="Qi S."/>
        </authorList>
    </citation>
    <scope>NUCLEOTIDE SEQUENCE [LARGE SCALE GENOMIC DNA]</scope>
    <source>
        <strain evidence="1 2">LMG 31458</strain>
    </source>
</reference>
<protein>
    <submittedName>
        <fullName evidence="1">DUF4362 domain-containing protein</fullName>
    </submittedName>
</protein>
<sequence length="97" mass="11247">MVTRFNEGQGDNLMIIEPGMDSGPAIHDVISNGKEINWIVDNSRDAWSTDKGKTEYVCKLIRIHERDSDFIDVELSKCKNYKDDDQLRILSFRKEKL</sequence>
<evidence type="ECO:0000313" key="1">
    <source>
        <dbReference type="EMBL" id="NOU74690.1"/>
    </source>
</evidence>